<evidence type="ECO:0000256" key="1">
    <source>
        <dbReference type="ARBA" id="ARBA00004479"/>
    </source>
</evidence>
<dbReference type="SUPFAM" id="SSF52058">
    <property type="entry name" value="L domain-like"/>
    <property type="match status" value="1"/>
</dbReference>
<dbReference type="InterPro" id="IPR032675">
    <property type="entry name" value="LRR_dom_sf"/>
</dbReference>
<evidence type="ECO:0000256" key="2">
    <source>
        <dbReference type="ARBA" id="ARBA00022729"/>
    </source>
</evidence>
<dbReference type="Gene3D" id="3.80.10.10">
    <property type="entry name" value="Ribonuclease Inhibitor"/>
    <property type="match status" value="1"/>
</dbReference>
<dbReference type="InterPro" id="IPR051716">
    <property type="entry name" value="Plant_RL_S/T_kinase"/>
</dbReference>
<dbReference type="Pfam" id="PF00560">
    <property type="entry name" value="LRR_1"/>
    <property type="match status" value="2"/>
</dbReference>
<reference evidence="4 5" key="1">
    <citation type="submission" date="2019-01" db="EMBL/GenBank/DDBJ databases">
        <title>Sequencing of cultivated peanut Arachis hypogaea provides insights into genome evolution and oil improvement.</title>
        <authorList>
            <person name="Chen X."/>
        </authorList>
    </citation>
    <scope>NUCLEOTIDE SEQUENCE [LARGE SCALE GENOMIC DNA]</scope>
    <source>
        <strain evidence="5">cv. Fuhuasheng</strain>
        <tissue evidence="4">Leaves</tissue>
    </source>
</reference>
<comment type="caution">
    <text evidence="4">The sequence shown here is derived from an EMBL/GenBank/DDBJ whole genome shotgun (WGS) entry which is preliminary data.</text>
</comment>
<dbReference type="STRING" id="3818.A0A445BG13"/>
<dbReference type="GO" id="GO:0016020">
    <property type="term" value="C:membrane"/>
    <property type="evidence" value="ECO:0007669"/>
    <property type="project" value="UniProtKB-SubCell"/>
</dbReference>
<evidence type="ECO:0000256" key="3">
    <source>
        <dbReference type="ARBA" id="ARBA00023170"/>
    </source>
</evidence>
<keyword evidence="5" id="KW-1185">Reference proteome</keyword>
<dbReference type="InterPro" id="IPR001611">
    <property type="entry name" value="Leu-rich_rpt"/>
</dbReference>
<dbReference type="EMBL" id="SDMP01000009">
    <property type="protein sequence ID" value="RYR37625.1"/>
    <property type="molecule type" value="Genomic_DNA"/>
</dbReference>
<organism evidence="4 5">
    <name type="scientific">Arachis hypogaea</name>
    <name type="common">Peanut</name>
    <dbReference type="NCBI Taxonomy" id="3818"/>
    <lineage>
        <taxon>Eukaryota</taxon>
        <taxon>Viridiplantae</taxon>
        <taxon>Streptophyta</taxon>
        <taxon>Embryophyta</taxon>
        <taxon>Tracheophyta</taxon>
        <taxon>Spermatophyta</taxon>
        <taxon>Magnoliopsida</taxon>
        <taxon>eudicotyledons</taxon>
        <taxon>Gunneridae</taxon>
        <taxon>Pentapetalae</taxon>
        <taxon>rosids</taxon>
        <taxon>fabids</taxon>
        <taxon>Fabales</taxon>
        <taxon>Fabaceae</taxon>
        <taxon>Papilionoideae</taxon>
        <taxon>50 kb inversion clade</taxon>
        <taxon>dalbergioids sensu lato</taxon>
        <taxon>Dalbergieae</taxon>
        <taxon>Pterocarpus clade</taxon>
        <taxon>Arachis</taxon>
    </lineage>
</organism>
<dbReference type="AlphaFoldDB" id="A0A445BG13"/>
<accession>A0A445BG13</accession>
<name>A0A445BG13_ARAHY</name>
<sequence>MEPFLRAYSTSFELHIDVLHNLEFLILNYNHYMDPSLLALSIVLSWMANLTFKPGIQNNITSWFIPRSIGKLNKLVMLDLSHNHLRGSIPNVSQTFLQQLCWKCFNFQRSWACWKWYRPLIFQTIIFEVSIPREFPSAEICSIDFSRNKISGLISIEGFSHMDLLENLNLLRNHIDGQIPEVLAQLVNLSISHP</sequence>
<keyword evidence="2" id="KW-0732">Signal</keyword>
<dbReference type="PANTHER" id="PTHR48053:SF126">
    <property type="entry name" value="MDIS1-INTERACTING RECEPTOR LIKE KINASE 2-LIKE ISOFORM X1"/>
    <property type="match status" value="1"/>
</dbReference>
<gene>
    <name evidence="4" type="ORF">Ahy_A09g042490</name>
</gene>
<evidence type="ECO:0000313" key="4">
    <source>
        <dbReference type="EMBL" id="RYR37625.1"/>
    </source>
</evidence>
<dbReference type="Proteomes" id="UP000289738">
    <property type="component" value="Chromosome A09"/>
</dbReference>
<proteinExistence type="predicted"/>
<evidence type="ECO:0000313" key="5">
    <source>
        <dbReference type="Proteomes" id="UP000289738"/>
    </source>
</evidence>
<dbReference type="PANTHER" id="PTHR48053">
    <property type="entry name" value="LEUCINE RICH REPEAT FAMILY PROTEIN, EXPRESSED"/>
    <property type="match status" value="1"/>
</dbReference>
<comment type="subcellular location">
    <subcellularLocation>
        <location evidence="1">Membrane</location>
        <topology evidence="1">Single-pass type I membrane protein</topology>
    </subcellularLocation>
</comment>
<evidence type="ECO:0008006" key="6">
    <source>
        <dbReference type="Google" id="ProtNLM"/>
    </source>
</evidence>
<protein>
    <recommendedName>
        <fullName evidence="6">LRR receptor-like serine/threonine-protein kinase</fullName>
    </recommendedName>
</protein>
<keyword evidence="3" id="KW-0675">Receptor</keyword>